<sequence length="249" mass="27466">MVFSILQFGMTTLLAIVCARAMGLSGNDIPFISLLIPALWFLPRGGISGFVLLASMAAYGMTLAYQPASLSVSVWVLFPLLMVAFSPRSNIGVIACCALITITLEVGIMVTQSAGKLGGTPWVTVVQLVSVSLMWWAARSWKPRKGHSWWTLLLVVPLWMAGLEYSALLSLTVVGIMASMETIRSTFKDTEFCWHTLLCWTLPSVGFATFVLSPDLDVPNPVFVVWMCLLVTAWMTDYILRSNEEQMEQ</sequence>
<reference evidence="2 3" key="1">
    <citation type="submission" date="2019-10" db="EMBL/GenBank/DDBJ databases">
        <title>Vibrio sp. nov. isolated from a shrimp pond.</title>
        <authorList>
            <person name="Gomez-Gil B."/>
            <person name="Enciso-Ibarra J."/>
            <person name="Enciso-Ibarra K."/>
            <person name="Bolan-Mejia C."/>
        </authorList>
    </citation>
    <scope>NUCLEOTIDE SEQUENCE [LARGE SCALE GENOMIC DNA]</scope>
    <source>
        <strain evidence="2 3">CAIM 722</strain>
    </source>
</reference>
<dbReference type="RefSeq" id="WP_161157210.1">
    <property type="nucleotide sequence ID" value="NZ_WEKT01000035.1"/>
</dbReference>
<feature type="transmembrane region" description="Helical" evidence="1">
    <location>
        <begin position="122"/>
        <end position="138"/>
    </location>
</feature>
<dbReference type="Proteomes" id="UP000462621">
    <property type="component" value="Unassembled WGS sequence"/>
</dbReference>
<gene>
    <name evidence="2" type="ORF">F9817_16255</name>
</gene>
<feature type="transmembrane region" description="Helical" evidence="1">
    <location>
        <begin position="192"/>
        <end position="211"/>
    </location>
</feature>
<evidence type="ECO:0000313" key="2">
    <source>
        <dbReference type="EMBL" id="MZI94733.1"/>
    </source>
</evidence>
<evidence type="ECO:0000256" key="1">
    <source>
        <dbReference type="SAM" id="Phobius"/>
    </source>
</evidence>
<keyword evidence="1" id="KW-0812">Transmembrane</keyword>
<dbReference type="AlphaFoldDB" id="A0A7X4RVN2"/>
<name>A0A7X4RVN2_9VIBR</name>
<organism evidence="2 3">
    <name type="scientific">Vibrio eleionomae</name>
    <dbReference type="NCBI Taxonomy" id="2653505"/>
    <lineage>
        <taxon>Bacteria</taxon>
        <taxon>Pseudomonadati</taxon>
        <taxon>Pseudomonadota</taxon>
        <taxon>Gammaproteobacteria</taxon>
        <taxon>Vibrionales</taxon>
        <taxon>Vibrionaceae</taxon>
        <taxon>Vibrio</taxon>
    </lineage>
</organism>
<keyword evidence="3" id="KW-1185">Reference proteome</keyword>
<feature type="transmembrane region" description="Helical" evidence="1">
    <location>
        <begin position="91"/>
        <end position="110"/>
    </location>
</feature>
<protein>
    <recommendedName>
        <fullName evidence="4">Integral membrane protein</fullName>
    </recommendedName>
</protein>
<feature type="transmembrane region" description="Helical" evidence="1">
    <location>
        <begin position="29"/>
        <end position="53"/>
    </location>
</feature>
<dbReference type="EMBL" id="WEKT01000035">
    <property type="protein sequence ID" value="MZI94733.1"/>
    <property type="molecule type" value="Genomic_DNA"/>
</dbReference>
<feature type="transmembrane region" description="Helical" evidence="1">
    <location>
        <begin position="158"/>
        <end position="180"/>
    </location>
</feature>
<keyword evidence="1" id="KW-1133">Transmembrane helix</keyword>
<feature type="transmembrane region" description="Helical" evidence="1">
    <location>
        <begin position="223"/>
        <end position="240"/>
    </location>
</feature>
<evidence type="ECO:0008006" key="4">
    <source>
        <dbReference type="Google" id="ProtNLM"/>
    </source>
</evidence>
<accession>A0A7X4RVN2</accession>
<keyword evidence="1" id="KW-0472">Membrane</keyword>
<feature type="transmembrane region" description="Helical" evidence="1">
    <location>
        <begin position="65"/>
        <end position="85"/>
    </location>
</feature>
<evidence type="ECO:0000313" key="3">
    <source>
        <dbReference type="Proteomes" id="UP000462621"/>
    </source>
</evidence>
<comment type="caution">
    <text evidence="2">The sequence shown here is derived from an EMBL/GenBank/DDBJ whole genome shotgun (WGS) entry which is preliminary data.</text>
</comment>
<proteinExistence type="predicted"/>